<accession>A0ABP3QPK3</accession>
<dbReference type="CDD" id="cd06260">
    <property type="entry name" value="DUF820-like"/>
    <property type="match status" value="1"/>
</dbReference>
<dbReference type="InterPro" id="IPR011335">
    <property type="entry name" value="Restrct_endonuc-II-like"/>
</dbReference>
<organism evidence="2 3">
    <name type="scientific">Craurococcus roseus</name>
    <dbReference type="NCBI Taxonomy" id="77585"/>
    <lineage>
        <taxon>Bacteria</taxon>
        <taxon>Pseudomonadati</taxon>
        <taxon>Pseudomonadota</taxon>
        <taxon>Alphaproteobacteria</taxon>
        <taxon>Acetobacterales</taxon>
        <taxon>Acetobacteraceae</taxon>
        <taxon>Craurococcus</taxon>
    </lineage>
</organism>
<dbReference type="Gene3D" id="3.90.1570.10">
    <property type="entry name" value="tt1808, chain A"/>
    <property type="match status" value="1"/>
</dbReference>
<reference evidence="3" key="1">
    <citation type="journal article" date="2019" name="Int. J. Syst. Evol. Microbiol.">
        <title>The Global Catalogue of Microorganisms (GCM) 10K type strain sequencing project: providing services to taxonomists for standard genome sequencing and annotation.</title>
        <authorList>
            <consortium name="The Broad Institute Genomics Platform"/>
            <consortium name="The Broad Institute Genome Sequencing Center for Infectious Disease"/>
            <person name="Wu L."/>
            <person name="Ma J."/>
        </authorList>
    </citation>
    <scope>NUCLEOTIDE SEQUENCE [LARGE SCALE GENOMIC DNA]</scope>
    <source>
        <strain evidence="3">JCM 9933</strain>
    </source>
</reference>
<dbReference type="InterPro" id="IPR012296">
    <property type="entry name" value="Nuclease_put_TT1808"/>
</dbReference>
<sequence length="147" mass="15932">MVAALKLPPRRMTVAEFLSWDPEDGTGAFWQLRDGEPEMMAPATDAHGSIQNRLSFLLTRHLEAGGDRSRAVANPGVVPRVRSDRNMLIPDIGITCAPPSTERAIPEPVVLIEILSPSNEAETRANVWAYTTIPSVADIAMVGSTEV</sequence>
<dbReference type="SUPFAM" id="SSF52980">
    <property type="entry name" value="Restriction endonuclease-like"/>
    <property type="match status" value="1"/>
</dbReference>
<dbReference type="EMBL" id="BAAAFZ010000050">
    <property type="protein sequence ID" value="GAA0591067.1"/>
    <property type="molecule type" value="Genomic_DNA"/>
</dbReference>
<dbReference type="RefSeq" id="WP_343896355.1">
    <property type="nucleotide sequence ID" value="NZ_BAAAFZ010000050.1"/>
</dbReference>
<dbReference type="PANTHER" id="PTHR36558">
    <property type="entry name" value="GLR1098 PROTEIN"/>
    <property type="match status" value="1"/>
</dbReference>
<evidence type="ECO:0000313" key="2">
    <source>
        <dbReference type="EMBL" id="GAA0591067.1"/>
    </source>
</evidence>
<proteinExistence type="predicted"/>
<feature type="domain" description="Putative restriction endonuclease" evidence="1">
    <location>
        <begin position="15"/>
        <end position="138"/>
    </location>
</feature>
<dbReference type="Proteomes" id="UP001501588">
    <property type="component" value="Unassembled WGS sequence"/>
</dbReference>
<name>A0ABP3QPK3_9PROT</name>
<keyword evidence="3" id="KW-1185">Reference proteome</keyword>
<comment type="caution">
    <text evidence="2">The sequence shown here is derived from an EMBL/GenBank/DDBJ whole genome shotgun (WGS) entry which is preliminary data.</text>
</comment>
<gene>
    <name evidence="2" type="ORF">GCM10009416_31880</name>
</gene>
<evidence type="ECO:0000313" key="3">
    <source>
        <dbReference type="Proteomes" id="UP001501588"/>
    </source>
</evidence>
<evidence type="ECO:0000259" key="1">
    <source>
        <dbReference type="Pfam" id="PF05685"/>
    </source>
</evidence>
<dbReference type="InterPro" id="IPR008538">
    <property type="entry name" value="Uma2"/>
</dbReference>
<dbReference type="PANTHER" id="PTHR36558:SF1">
    <property type="entry name" value="RESTRICTION ENDONUCLEASE DOMAIN-CONTAINING PROTEIN-RELATED"/>
    <property type="match status" value="1"/>
</dbReference>
<dbReference type="Pfam" id="PF05685">
    <property type="entry name" value="Uma2"/>
    <property type="match status" value="1"/>
</dbReference>
<protein>
    <recommendedName>
        <fullName evidence="1">Putative restriction endonuclease domain-containing protein</fullName>
    </recommendedName>
</protein>